<organism evidence="2 3">
    <name type="scientific">Pelomicrobium methylotrophicum</name>
    <dbReference type="NCBI Taxonomy" id="2602750"/>
    <lineage>
        <taxon>Bacteria</taxon>
        <taxon>Pseudomonadati</taxon>
        <taxon>Pseudomonadota</taxon>
        <taxon>Hydrogenophilia</taxon>
        <taxon>Hydrogenophilia incertae sedis</taxon>
        <taxon>Pelomicrobium</taxon>
    </lineage>
</organism>
<dbReference type="InterPro" id="IPR029063">
    <property type="entry name" value="SAM-dependent_MTases_sf"/>
</dbReference>
<sequence>MVSTDSLRNWFQTPLGVYLLAREQAYYDQTVADVFGFNAVQLGLAGVDFLRACRIPLRLTVGPGQDVHVRAGLCQLPLESNSIDLVVMPHVLEFSADPHQILREVERVLRPEGHVIVSGFNPRSLWGLRQLLAREPRAFPWTGEFISLPRLKDWLKLLGFEVSTGRFVCYVPPVTTEKWLARYGFMEKAGDRWWPISGGVYLLEAVKRVPGMRVIRPEWAGRLATKPSLASLAQKLNGNGGRIATRETLEREAA</sequence>
<dbReference type="OrthoDB" id="6191410at2"/>
<dbReference type="InterPro" id="IPR013216">
    <property type="entry name" value="Methyltransf_11"/>
</dbReference>
<evidence type="ECO:0000313" key="2">
    <source>
        <dbReference type="EMBL" id="TXF11309.1"/>
    </source>
</evidence>
<reference evidence="2 3" key="1">
    <citation type="submission" date="2019-08" db="EMBL/GenBank/DDBJ databases">
        <title>Pelomicrobium methylotrophicum gen. nov., sp. nov. a moderately thermophilic, facultatively anaerobic, lithoautotrophic and methylotrophic bacterium isolated from a terrestrial mud volcano.</title>
        <authorList>
            <person name="Slobodkina G.B."/>
            <person name="Merkel A.Y."/>
            <person name="Slobodkin A.I."/>
        </authorList>
    </citation>
    <scope>NUCLEOTIDE SEQUENCE [LARGE SCALE GENOMIC DNA]</scope>
    <source>
        <strain evidence="2 3">SM250</strain>
    </source>
</reference>
<dbReference type="Proteomes" id="UP000321201">
    <property type="component" value="Unassembled WGS sequence"/>
</dbReference>
<accession>A0A5C7EIW6</accession>
<dbReference type="Pfam" id="PF08241">
    <property type="entry name" value="Methyltransf_11"/>
    <property type="match status" value="1"/>
</dbReference>
<evidence type="ECO:0000313" key="3">
    <source>
        <dbReference type="Proteomes" id="UP000321201"/>
    </source>
</evidence>
<dbReference type="GO" id="GO:0008757">
    <property type="term" value="F:S-adenosylmethionine-dependent methyltransferase activity"/>
    <property type="evidence" value="ECO:0007669"/>
    <property type="project" value="InterPro"/>
</dbReference>
<dbReference type="AlphaFoldDB" id="A0A5C7EIW6"/>
<dbReference type="FunCoup" id="A0A5C7EIW6">
    <property type="interactions" value="45"/>
</dbReference>
<dbReference type="SUPFAM" id="SSF53335">
    <property type="entry name" value="S-adenosyl-L-methionine-dependent methyltransferases"/>
    <property type="match status" value="1"/>
</dbReference>
<keyword evidence="3" id="KW-1185">Reference proteome</keyword>
<evidence type="ECO:0000259" key="1">
    <source>
        <dbReference type="Pfam" id="PF08241"/>
    </source>
</evidence>
<dbReference type="EMBL" id="VPFL01000015">
    <property type="protein sequence ID" value="TXF11309.1"/>
    <property type="molecule type" value="Genomic_DNA"/>
</dbReference>
<dbReference type="InParanoid" id="A0A5C7EIW6"/>
<keyword evidence="2" id="KW-0489">Methyltransferase</keyword>
<gene>
    <name evidence="2" type="ORF">FR698_10990</name>
</gene>
<dbReference type="Gene3D" id="3.40.50.150">
    <property type="entry name" value="Vaccinia Virus protein VP39"/>
    <property type="match status" value="1"/>
</dbReference>
<proteinExistence type="predicted"/>
<keyword evidence="2" id="KW-0808">Transferase</keyword>
<name>A0A5C7EIW6_9PROT</name>
<comment type="caution">
    <text evidence="2">The sequence shown here is derived from an EMBL/GenBank/DDBJ whole genome shotgun (WGS) entry which is preliminary data.</text>
</comment>
<feature type="domain" description="Methyltransferase type 11" evidence="1">
    <location>
        <begin position="69"/>
        <end position="117"/>
    </location>
</feature>
<dbReference type="GO" id="GO:0032259">
    <property type="term" value="P:methylation"/>
    <property type="evidence" value="ECO:0007669"/>
    <property type="project" value="UniProtKB-KW"/>
</dbReference>
<protein>
    <submittedName>
        <fullName evidence="2">Methyltransferase domain-containing protein</fullName>
    </submittedName>
</protein>